<comment type="caution">
    <text evidence="6">The sequence shown here is derived from an EMBL/GenBank/DDBJ whole genome shotgun (WGS) entry which is preliminary data.</text>
</comment>
<evidence type="ECO:0000313" key="6">
    <source>
        <dbReference type="EMBL" id="GGM41832.1"/>
    </source>
</evidence>
<keyword evidence="2" id="KW-0805">Transcription regulation</keyword>
<dbReference type="GO" id="GO:0003700">
    <property type="term" value="F:DNA-binding transcription factor activity"/>
    <property type="evidence" value="ECO:0007669"/>
    <property type="project" value="InterPro"/>
</dbReference>
<protein>
    <submittedName>
        <fullName evidence="6">Transcriptional regulator</fullName>
    </submittedName>
</protein>
<accession>A0A8J3C6Q8</accession>
<dbReference type="EMBL" id="BMMK01000003">
    <property type="protein sequence ID" value="GGM41832.1"/>
    <property type="molecule type" value="Genomic_DNA"/>
</dbReference>
<dbReference type="SUPFAM" id="SSF46785">
    <property type="entry name" value="Winged helix' DNA-binding domain"/>
    <property type="match status" value="1"/>
</dbReference>
<proteinExistence type="inferred from homology"/>
<evidence type="ECO:0000259" key="5">
    <source>
        <dbReference type="PROSITE" id="PS50931"/>
    </source>
</evidence>
<dbReference type="Proteomes" id="UP000637578">
    <property type="component" value="Unassembled WGS sequence"/>
</dbReference>
<dbReference type="PANTHER" id="PTHR30346:SF30">
    <property type="entry name" value="SMALL NEUTRAL PROTEASE REGULATORY PROTEIN"/>
    <property type="match status" value="1"/>
</dbReference>
<evidence type="ECO:0000256" key="4">
    <source>
        <dbReference type="ARBA" id="ARBA00023163"/>
    </source>
</evidence>
<dbReference type="GO" id="GO:0003677">
    <property type="term" value="F:DNA binding"/>
    <property type="evidence" value="ECO:0007669"/>
    <property type="project" value="UniProtKB-KW"/>
</dbReference>
<keyword evidence="4" id="KW-0804">Transcription</keyword>
<dbReference type="Pfam" id="PF00126">
    <property type="entry name" value="HTH_1"/>
    <property type="match status" value="1"/>
</dbReference>
<name>A0A8J3C6Q8_9PSEU</name>
<reference evidence="6" key="1">
    <citation type="journal article" date="2014" name="Int. J. Syst. Evol. Microbiol.">
        <title>Complete genome sequence of Corynebacterium casei LMG S-19264T (=DSM 44701T), isolated from a smear-ripened cheese.</title>
        <authorList>
            <consortium name="US DOE Joint Genome Institute (JGI-PGF)"/>
            <person name="Walter F."/>
            <person name="Albersmeier A."/>
            <person name="Kalinowski J."/>
            <person name="Ruckert C."/>
        </authorList>
    </citation>
    <scope>NUCLEOTIDE SEQUENCE</scope>
    <source>
        <strain evidence="6">CGMCC 4.5737</strain>
    </source>
</reference>
<dbReference type="PRINTS" id="PR00039">
    <property type="entry name" value="HTHLYSR"/>
</dbReference>
<dbReference type="PROSITE" id="PS50931">
    <property type="entry name" value="HTH_LYSR"/>
    <property type="match status" value="1"/>
</dbReference>
<dbReference type="PANTHER" id="PTHR30346">
    <property type="entry name" value="TRANSCRIPTIONAL DUAL REGULATOR HCAR-RELATED"/>
    <property type="match status" value="1"/>
</dbReference>
<dbReference type="InterPro" id="IPR000847">
    <property type="entry name" value="LysR_HTH_N"/>
</dbReference>
<organism evidence="6 7">
    <name type="scientific">Longimycelium tulufanense</name>
    <dbReference type="NCBI Taxonomy" id="907463"/>
    <lineage>
        <taxon>Bacteria</taxon>
        <taxon>Bacillati</taxon>
        <taxon>Actinomycetota</taxon>
        <taxon>Actinomycetes</taxon>
        <taxon>Pseudonocardiales</taxon>
        <taxon>Pseudonocardiaceae</taxon>
        <taxon>Longimycelium</taxon>
    </lineage>
</organism>
<evidence type="ECO:0000313" key="7">
    <source>
        <dbReference type="Proteomes" id="UP000637578"/>
    </source>
</evidence>
<gene>
    <name evidence="6" type="ORF">GCM10012275_10990</name>
</gene>
<sequence>MSLEIRHLRVLQAIAETGSLTQAAARLGLTQPALTSQLKRIERTIGGKLFERTRTGVRPTAYGQVVLSAARGVLVGMDHLNSLLRQNSASSANTALRIGTVGTRLTSRWAELLEEEFTGTPVRIRTGSTSRSLVRLLAGDQLDAAEVHELPGYELVWPDSVANLVVQPFEPIHVAMGRGHRLAHRDEIPLAELARERWALEPPDETGTYGAFLACCAAAGFTPQVQHDVSNSLAASHVVQAGHALTLCLATSREHAGLVIRRLAGDPIWVRRIVAWRKALPGRVVRVVRRTVVRAYLDQVRNNPCYARWFAGRPDLHPTVEDQTIPTPGCRLHPERS</sequence>
<evidence type="ECO:0000256" key="2">
    <source>
        <dbReference type="ARBA" id="ARBA00023015"/>
    </source>
</evidence>
<keyword evidence="3" id="KW-0238">DNA-binding</keyword>
<feature type="domain" description="HTH lysR-type" evidence="5">
    <location>
        <begin position="3"/>
        <end position="60"/>
    </location>
</feature>
<dbReference type="Gene3D" id="1.10.10.10">
    <property type="entry name" value="Winged helix-like DNA-binding domain superfamily/Winged helix DNA-binding domain"/>
    <property type="match status" value="1"/>
</dbReference>
<evidence type="ECO:0000256" key="3">
    <source>
        <dbReference type="ARBA" id="ARBA00023125"/>
    </source>
</evidence>
<dbReference type="InterPro" id="IPR005119">
    <property type="entry name" value="LysR_subst-bd"/>
</dbReference>
<comment type="similarity">
    <text evidence="1">Belongs to the LysR transcriptional regulatory family.</text>
</comment>
<evidence type="ECO:0000256" key="1">
    <source>
        <dbReference type="ARBA" id="ARBA00009437"/>
    </source>
</evidence>
<dbReference type="GO" id="GO:0032993">
    <property type="term" value="C:protein-DNA complex"/>
    <property type="evidence" value="ECO:0007669"/>
    <property type="project" value="TreeGrafter"/>
</dbReference>
<keyword evidence="7" id="KW-1185">Reference proteome</keyword>
<reference evidence="6" key="2">
    <citation type="submission" date="2020-09" db="EMBL/GenBank/DDBJ databases">
        <authorList>
            <person name="Sun Q."/>
            <person name="Zhou Y."/>
        </authorList>
    </citation>
    <scope>NUCLEOTIDE SEQUENCE</scope>
    <source>
        <strain evidence="6">CGMCC 4.5737</strain>
    </source>
</reference>
<dbReference type="RefSeq" id="WP_189054543.1">
    <property type="nucleotide sequence ID" value="NZ_BMMK01000003.1"/>
</dbReference>
<dbReference type="SUPFAM" id="SSF53850">
    <property type="entry name" value="Periplasmic binding protein-like II"/>
    <property type="match status" value="1"/>
</dbReference>
<dbReference type="Gene3D" id="3.40.190.10">
    <property type="entry name" value="Periplasmic binding protein-like II"/>
    <property type="match status" value="2"/>
</dbReference>
<dbReference type="AlphaFoldDB" id="A0A8J3C6Q8"/>
<dbReference type="InterPro" id="IPR036388">
    <property type="entry name" value="WH-like_DNA-bd_sf"/>
</dbReference>
<dbReference type="Pfam" id="PF03466">
    <property type="entry name" value="LysR_substrate"/>
    <property type="match status" value="1"/>
</dbReference>
<dbReference type="InterPro" id="IPR036390">
    <property type="entry name" value="WH_DNA-bd_sf"/>
</dbReference>